<evidence type="ECO:0000256" key="4">
    <source>
        <dbReference type="ARBA" id="ARBA00023136"/>
    </source>
</evidence>
<reference evidence="8" key="1">
    <citation type="submission" date="2013-11" db="EMBL/GenBank/DDBJ databases">
        <authorList>
            <person name="Hoang H.T."/>
            <person name="Killian M.L."/>
            <person name="Madson D.M."/>
            <person name="Arruda P.H.E."/>
            <person name="Sun D."/>
            <person name="Schwartz K.J."/>
            <person name="Yoon K."/>
        </authorList>
    </citation>
    <scope>NUCLEOTIDE SEQUENCE [LARGE SCALE GENOMIC DNA]</scope>
    <source>
        <strain evidence="8">CDK2</strain>
    </source>
</reference>
<accession>A0A0P7GRS2</accession>
<feature type="transmembrane region" description="Helical" evidence="5">
    <location>
        <begin position="288"/>
        <end position="309"/>
    </location>
</feature>
<keyword evidence="3 5" id="KW-1133">Transmembrane helix</keyword>
<organism evidence="7 8">
    <name type="scientific">Halolamina pelagica</name>
    <dbReference type="NCBI Taxonomy" id="699431"/>
    <lineage>
        <taxon>Archaea</taxon>
        <taxon>Methanobacteriati</taxon>
        <taxon>Methanobacteriota</taxon>
        <taxon>Stenosarchaea group</taxon>
        <taxon>Halobacteria</taxon>
        <taxon>Halobacteriales</taxon>
        <taxon>Haloferacaceae</taxon>
    </lineage>
</organism>
<feature type="transmembrane region" description="Helical" evidence="5">
    <location>
        <begin position="75"/>
        <end position="98"/>
    </location>
</feature>
<evidence type="ECO:0000256" key="3">
    <source>
        <dbReference type="ARBA" id="ARBA00022989"/>
    </source>
</evidence>
<comment type="caution">
    <text evidence="7">The sequence shown here is derived from an EMBL/GenBank/DDBJ whole genome shotgun (WGS) entry which is preliminary data.</text>
</comment>
<dbReference type="Gene3D" id="1.20.1250.20">
    <property type="entry name" value="MFS general substrate transporter like domains"/>
    <property type="match status" value="2"/>
</dbReference>
<evidence type="ECO:0000256" key="2">
    <source>
        <dbReference type="ARBA" id="ARBA00022692"/>
    </source>
</evidence>
<feature type="transmembrane region" description="Helical" evidence="5">
    <location>
        <begin position="315"/>
        <end position="340"/>
    </location>
</feature>
<keyword evidence="8" id="KW-1185">Reference proteome</keyword>
<feature type="transmembrane region" description="Helical" evidence="5">
    <location>
        <begin position="104"/>
        <end position="123"/>
    </location>
</feature>
<feature type="transmembrane region" description="Helical" evidence="5">
    <location>
        <begin position="41"/>
        <end position="63"/>
    </location>
</feature>
<protein>
    <submittedName>
        <fullName evidence="7">Bicyclomycin/multidrug efflux system</fullName>
    </submittedName>
</protein>
<evidence type="ECO:0000313" key="7">
    <source>
        <dbReference type="EMBL" id="KPN32010.1"/>
    </source>
</evidence>
<dbReference type="PRINTS" id="PR01035">
    <property type="entry name" value="TCRTETA"/>
</dbReference>
<name>A0A0P7GRS2_9EURY</name>
<dbReference type="PROSITE" id="PS50850">
    <property type="entry name" value="MFS"/>
    <property type="match status" value="1"/>
</dbReference>
<proteinExistence type="predicted"/>
<dbReference type="RefSeq" id="WP_054584401.1">
    <property type="nucleotide sequence ID" value="NZ_LGUC01000001.1"/>
</dbReference>
<dbReference type="STRING" id="699431.SY89_02767"/>
<feature type="transmembrane region" description="Helical" evidence="5">
    <location>
        <begin position="135"/>
        <end position="158"/>
    </location>
</feature>
<evidence type="ECO:0000256" key="5">
    <source>
        <dbReference type="SAM" id="Phobius"/>
    </source>
</evidence>
<feature type="transmembrane region" description="Helical" evidence="5">
    <location>
        <begin position="164"/>
        <end position="182"/>
    </location>
</feature>
<evidence type="ECO:0000259" key="6">
    <source>
        <dbReference type="PROSITE" id="PS50850"/>
    </source>
</evidence>
<feature type="domain" description="Major facilitator superfamily (MFS) profile" evidence="6">
    <location>
        <begin position="1"/>
        <end position="406"/>
    </location>
</feature>
<evidence type="ECO:0000313" key="8">
    <source>
        <dbReference type="Proteomes" id="UP000050535"/>
    </source>
</evidence>
<comment type="subcellular location">
    <subcellularLocation>
        <location evidence="1">Membrane</location>
        <topology evidence="1">Multi-pass membrane protein</topology>
    </subcellularLocation>
</comment>
<dbReference type="EMBL" id="LGUC01000001">
    <property type="protein sequence ID" value="KPN32010.1"/>
    <property type="molecule type" value="Genomic_DNA"/>
</dbReference>
<feature type="transmembrane region" description="Helical" evidence="5">
    <location>
        <begin position="361"/>
        <end position="378"/>
    </location>
</feature>
<dbReference type="InterPro" id="IPR036259">
    <property type="entry name" value="MFS_trans_sf"/>
</dbReference>
<dbReference type="PANTHER" id="PTHR23526">
    <property type="entry name" value="INTEGRAL MEMBRANE TRANSPORT PROTEIN-RELATED"/>
    <property type="match status" value="1"/>
</dbReference>
<dbReference type="GO" id="GO:0016020">
    <property type="term" value="C:membrane"/>
    <property type="evidence" value="ECO:0007669"/>
    <property type="project" value="UniProtKB-SubCell"/>
</dbReference>
<dbReference type="PANTHER" id="PTHR23526:SF4">
    <property type="entry name" value="INTEGRAL MEMBRANE TRANSPORT PROTEIN"/>
    <property type="match status" value="1"/>
</dbReference>
<dbReference type="Proteomes" id="UP000050535">
    <property type="component" value="Unassembled WGS sequence"/>
</dbReference>
<feature type="transmembrane region" description="Helical" evidence="5">
    <location>
        <begin position="258"/>
        <end position="276"/>
    </location>
</feature>
<dbReference type="InterPro" id="IPR020846">
    <property type="entry name" value="MFS_dom"/>
</dbReference>
<feature type="transmembrane region" description="Helical" evidence="5">
    <location>
        <begin position="223"/>
        <end position="246"/>
    </location>
</feature>
<gene>
    <name evidence="7" type="ORF">SY89_02767</name>
</gene>
<dbReference type="Pfam" id="PF07690">
    <property type="entry name" value="MFS_1"/>
    <property type="match status" value="1"/>
</dbReference>
<dbReference type="InterPro" id="IPR052528">
    <property type="entry name" value="Sugar_transport-like"/>
</dbReference>
<dbReference type="AlphaFoldDB" id="A0A0P7GRS2"/>
<dbReference type="InterPro" id="IPR001958">
    <property type="entry name" value="Tet-R_TetA/multi-R_MdtG-like"/>
</dbReference>
<evidence type="ECO:0000256" key="1">
    <source>
        <dbReference type="ARBA" id="ARBA00004141"/>
    </source>
</evidence>
<dbReference type="SUPFAM" id="SSF103473">
    <property type="entry name" value="MFS general substrate transporter"/>
    <property type="match status" value="1"/>
</dbReference>
<dbReference type="InterPro" id="IPR011701">
    <property type="entry name" value="MFS"/>
</dbReference>
<dbReference type="OrthoDB" id="117970at2157"/>
<sequence>MLAADTRQRLLVAVAAATRFGAGILLGTGLAFYLGRNDASALVVGLVTTAYFLGMTVFSPFWGAVADVTGRRRTVLVATGLGATLALAPLFVFSGVWVPILSRGLYAVFAVGFAPVMLAVVSARGGDEGRGRSLGFFNAARATGFSGGQLAVGMLLGVLAPDGLYSIIVAGSLVSTLVVVFLDDSVAPQPDSQPTVRELLTEVRRRLLPAVDDRDHLRRNGLWMLYVALAFRNATVMGLFGLMPVYLPETLGISEFTMGALLALNPAGQAVFMLLFGRVADAWGRKPLVVVGIAGSGLFALVAAAATLFTGPLRLAVAALSFVIIAAAYSAMTTGALAFIGDVAPDERESELMGLRSTAKGIGGVVGPVVVGGLVAVVGYPTAFAVGSSMAFVAAGLAGWKLVESREGVVFPGRGAVPGTIDHWGTLSAAVDD</sequence>
<dbReference type="GO" id="GO:0022857">
    <property type="term" value="F:transmembrane transporter activity"/>
    <property type="evidence" value="ECO:0007669"/>
    <property type="project" value="InterPro"/>
</dbReference>
<keyword evidence="4 5" id="KW-0472">Membrane</keyword>
<feature type="transmembrane region" description="Helical" evidence="5">
    <location>
        <begin position="12"/>
        <end position="35"/>
    </location>
</feature>
<keyword evidence="2 5" id="KW-0812">Transmembrane</keyword>